<proteinExistence type="predicted"/>
<dbReference type="InterPro" id="IPR011761">
    <property type="entry name" value="ATP-grasp"/>
</dbReference>
<name>A0AAE9ICP4_PAEPO</name>
<evidence type="ECO:0000313" key="3">
    <source>
        <dbReference type="EMBL" id="URJ51850.1"/>
    </source>
</evidence>
<protein>
    <recommendedName>
        <fullName evidence="2">ATP-grasp domain-containing protein</fullName>
    </recommendedName>
</protein>
<dbReference type="EMBL" id="CP097770">
    <property type="protein sequence ID" value="URJ51850.1"/>
    <property type="molecule type" value="Genomic_DNA"/>
</dbReference>
<gene>
    <name evidence="3" type="ORF">MF626_001301</name>
</gene>
<dbReference type="SUPFAM" id="SSF56059">
    <property type="entry name" value="Glutathione synthetase ATP-binding domain-like"/>
    <property type="match status" value="1"/>
</dbReference>
<reference evidence="3" key="1">
    <citation type="submission" date="2022-11" db="EMBL/GenBank/DDBJ databases">
        <authorList>
            <person name="Vasilchenko N.G."/>
            <person name="Prazdnova E.V."/>
            <person name="Gorovtsov A.V."/>
            <person name="Chistyakov V.A."/>
            <person name="Pak M.L."/>
        </authorList>
    </citation>
    <scope>NUCLEOTIDE SEQUENCE</scope>
    <source>
        <strain evidence="3">R 4.5</strain>
    </source>
</reference>
<organism evidence="3 4">
    <name type="scientific">Paenibacillus polymyxa</name>
    <name type="common">Bacillus polymyxa</name>
    <dbReference type="NCBI Taxonomy" id="1406"/>
    <lineage>
        <taxon>Bacteria</taxon>
        <taxon>Bacillati</taxon>
        <taxon>Bacillota</taxon>
        <taxon>Bacilli</taxon>
        <taxon>Bacillales</taxon>
        <taxon>Paenibacillaceae</taxon>
        <taxon>Paenibacillus</taxon>
    </lineage>
</organism>
<dbReference type="GO" id="GO:0005524">
    <property type="term" value="F:ATP binding"/>
    <property type="evidence" value="ECO:0007669"/>
    <property type="project" value="UniProtKB-UniRule"/>
</dbReference>
<sequence length="438" mass="49569">MLVASTFDSETYWREEGSSRLPFIPDPSRSRVVMAMDELLASLCGPEDTLLTRFEMDEAHMDYLAHIGFHFKQLSANVPSHVPNLFRALYEVSETDERLKQFSEMTPFSVVPYVHELLDRYNYSNKLPTLQDVKRVNSKLYSADLAKRLLGSSYSQPVFSADELAAVGLELMGLSNGVLLKDPFGVAGKGNMLFKNLSSLERVVSYLRKQEQAGSSTAFLVEPFLDVKYDFSCQFSIDESGSYQIVGLQQIINRQFAYVGSQAMQEENSHSLIRNGYFDVIEKLASSLYKDRYFGHVCVDSMILKNGTIVPIVEINARQSMGLVSHRLGERLENGKHGTFTFRTVGSRHRFDYGQWLRQLDDDGVLYPNHTGEGIIPLSPACMFAGYGESDYPQTLSEGSFIKGRLYLFVIARDVQEQKSLIDKLKERFEVQGGKWYG</sequence>
<dbReference type="RefSeq" id="WP_250261293.1">
    <property type="nucleotide sequence ID" value="NZ_CP097770.1"/>
</dbReference>
<keyword evidence="1" id="KW-0067">ATP-binding</keyword>
<dbReference type="PROSITE" id="PS50975">
    <property type="entry name" value="ATP_GRASP"/>
    <property type="match status" value="1"/>
</dbReference>
<evidence type="ECO:0000313" key="4">
    <source>
        <dbReference type="Proteomes" id="UP001055784"/>
    </source>
</evidence>
<dbReference type="GO" id="GO:0046872">
    <property type="term" value="F:metal ion binding"/>
    <property type="evidence" value="ECO:0007669"/>
    <property type="project" value="InterPro"/>
</dbReference>
<dbReference type="Proteomes" id="UP001055784">
    <property type="component" value="Chromosome"/>
</dbReference>
<evidence type="ECO:0000256" key="1">
    <source>
        <dbReference type="PROSITE-ProRule" id="PRU00409"/>
    </source>
</evidence>
<dbReference type="AlphaFoldDB" id="A0AAE9ICP4"/>
<evidence type="ECO:0000259" key="2">
    <source>
        <dbReference type="PROSITE" id="PS50975"/>
    </source>
</evidence>
<accession>A0AAE9ICP4</accession>
<keyword evidence="1" id="KW-0547">Nucleotide-binding</keyword>
<feature type="domain" description="ATP-grasp" evidence="2">
    <location>
        <begin position="142"/>
        <end position="346"/>
    </location>
</feature>